<reference evidence="1 2" key="1">
    <citation type="journal article" date="2016" name="Sci. Rep.">
        <title>The Dendrobium catenatum Lindl. genome sequence provides insights into polysaccharide synthase, floral development and adaptive evolution.</title>
        <authorList>
            <person name="Zhang G.Q."/>
            <person name="Xu Q."/>
            <person name="Bian C."/>
            <person name="Tsai W.C."/>
            <person name="Yeh C.M."/>
            <person name="Liu K.W."/>
            <person name="Yoshida K."/>
            <person name="Zhang L.S."/>
            <person name="Chang S.B."/>
            <person name="Chen F."/>
            <person name="Shi Y."/>
            <person name="Su Y.Y."/>
            <person name="Zhang Y.Q."/>
            <person name="Chen L.J."/>
            <person name="Yin Y."/>
            <person name="Lin M."/>
            <person name="Huang H."/>
            <person name="Deng H."/>
            <person name="Wang Z.W."/>
            <person name="Zhu S.L."/>
            <person name="Zhao X."/>
            <person name="Deng C."/>
            <person name="Niu S.C."/>
            <person name="Huang J."/>
            <person name="Wang M."/>
            <person name="Liu G.H."/>
            <person name="Yang H.J."/>
            <person name="Xiao X.J."/>
            <person name="Hsiao Y.Y."/>
            <person name="Wu W.L."/>
            <person name="Chen Y.Y."/>
            <person name="Mitsuda N."/>
            <person name="Ohme-Takagi M."/>
            <person name="Luo Y.B."/>
            <person name="Van de Peer Y."/>
            <person name="Liu Z.J."/>
        </authorList>
    </citation>
    <scope>NUCLEOTIDE SEQUENCE [LARGE SCALE GENOMIC DNA]</scope>
    <source>
        <tissue evidence="1">The whole plant</tissue>
    </source>
</reference>
<dbReference type="EMBL" id="KZ502442">
    <property type="protein sequence ID" value="PKU78962.1"/>
    <property type="molecule type" value="Genomic_DNA"/>
</dbReference>
<sequence>MMSLLCSHCMRVIRQLDIVNIPFKYLLLRWSVRARKIFMLVAFSRVWGIKTSRLRRGDIVV</sequence>
<name>A0A2I0WTG8_9ASPA</name>
<evidence type="ECO:0000313" key="1">
    <source>
        <dbReference type="EMBL" id="PKU78962.1"/>
    </source>
</evidence>
<reference evidence="1 2" key="2">
    <citation type="journal article" date="2017" name="Nature">
        <title>The Apostasia genome and the evolution of orchids.</title>
        <authorList>
            <person name="Zhang G.Q."/>
            <person name="Liu K.W."/>
            <person name="Li Z."/>
            <person name="Lohaus R."/>
            <person name="Hsiao Y.Y."/>
            <person name="Niu S.C."/>
            <person name="Wang J.Y."/>
            <person name="Lin Y.C."/>
            <person name="Xu Q."/>
            <person name="Chen L.J."/>
            <person name="Yoshida K."/>
            <person name="Fujiwara S."/>
            <person name="Wang Z.W."/>
            <person name="Zhang Y.Q."/>
            <person name="Mitsuda N."/>
            <person name="Wang M."/>
            <person name="Liu G.H."/>
            <person name="Pecoraro L."/>
            <person name="Huang H.X."/>
            <person name="Xiao X.J."/>
            <person name="Lin M."/>
            <person name="Wu X.Y."/>
            <person name="Wu W.L."/>
            <person name="Chen Y.Y."/>
            <person name="Chang S.B."/>
            <person name="Sakamoto S."/>
            <person name="Ohme-Takagi M."/>
            <person name="Yagi M."/>
            <person name="Zeng S.J."/>
            <person name="Shen C.Y."/>
            <person name="Yeh C.M."/>
            <person name="Luo Y.B."/>
            <person name="Tsai W.C."/>
            <person name="Van de Peer Y."/>
            <person name="Liu Z.J."/>
        </authorList>
    </citation>
    <scope>NUCLEOTIDE SEQUENCE [LARGE SCALE GENOMIC DNA]</scope>
    <source>
        <tissue evidence="1">The whole plant</tissue>
    </source>
</reference>
<keyword evidence="2" id="KW-1185">Reference proteome</keyword>
<evidence type="ECO:0000313" key="2">
    <source>
        <dbReference type="Proteomes" id="UP000233837"/>
    </source>
</evidence>
<accession>A0A2I0WTG8</accession>
<proteinExistence type="predicted"/>
<dbReference type="AlphaFoldDB" id="A0A2I0WTG8"/>
<protein>
    <submittedName>
        <fullName evidence="1">Uncharacterized protein</fullName>
    </submittedName>
</protein>
<organism evidence="1 2">
    <name type="scientific">Dendrobium catenatum</name>
    <dbReference type="NCBI Taxonomy" id="906689"/>
    <lineage>
        <taxon>Eukaryota</taxon>
        <taxon>Viridiplantae</taxon>
        <taxon>Streptophyta</taxon>
        <taxon>Embryophyta</taxon>
        <taxon>Tracheophyta</taxon>
        <taxon>Spermatophyta</taxon>
        <taxon>Magnoliopsida</taxon>
        <taxon>Liliopsida</taxon>
        <taxon>Asparagales</taxon>
        <taxon>Orchidaceae</taxon>
        <taxon>Epidendroideae</taxon>
        <taxon>Malaxideae</taxon>
        <taxon>Dendrobiinae</taxon>
        <taxon>Dendrobium</taxon>
    </lineage>
</organism>
<dbReference type="Proteomes" id="UP000233837">
    <property type="component" value="Unassembled WGS sequence"/>
</dbReference>
<gene>
    <name evidence="1" type="ORF">MA16_Dca000306</name>
</gene>